<dbReference type="Gene3D" id="3.90.640.10">
    <property type="entry name" value="Actin, Chain A, domain 4"/>
    <property type="match status" value="1"/>
</dbReference>
<evidence type="ECO:0000256" key="13">
    <source>
        <dbReference type="RuleBase" id="RU003322"/>
    </source>
</evidence>
<evidence type="ECO:0000256" key="3">
    <source>
        <dbReference type="ARBA" id="ARBA00014415"/>
    </source>
</evidence>
<dbReference type="InterPro" id="IPR042030">
    <property type="entry name" value="HscC_NBD"/>
</dbReference>
<evidence type="ECO:0000256" key="8">
    <source>
        <dbReference type="ARBA" id="ARBA00023016"/>
    </source>
</evidence>
<dbReference type="GO" id="GO:0140662">
    <property type="term" value="F:ATP-dependent protein folding chaperone"/>
    <property type="evidence" value="ECO:0007669"/>
    <property type="project" value="InterPro"/>
</dbReference>
<keyword evidence="8" id="KW-0346">Stress response</keyword>
<dbReference type="PROSITE" id="PS00297">
    <property type="entry name" value="HSP70_1"/>
    <property type="match status" value="1"/>
</dbReference>
<dbReference type="PANTHER" id="PTHR19375">
    <property type="entry name" value="HEAT SHOCK PROTEIN 70KDA"/>
    <property type="match status" value="1"/>
</dbReference>
<proteinExistence type="inferred from homology"/>
<reference evidence="14 15" key="1">
    <citation type="submission" date="2016-11" db="EMBL/GenBank/DDBJ databases">
        <title>Paenibacillus species isolates.</title>
        <authorList>
            <person name="Beno S.M."/>
        </authorList>
    </citation>
    <scope>NUCLEOTIDE SEQUENCE [LARGE SCALE GENOMIC DNA]</scope>
    <source>
        <strain evidence="14 15">FSL R5-0378</strain>
    </source>
</reference>
<dbReference type="InterPro" id="IPR043129">
    <property type="entry name" value="ATPase_NBD"/>
</dbReference>
<evidence type="ECO:0000256" key="12">
    <source>
        <dbReference type="ARBA" id="ARBA00033103"/>
    </source>
</evidence>
<comment type="function">
    <text evidence="1">Acts as a chaperone.</text>
</comment>
<gene>
    <name evidence="14" type="ORF">BK138_15930</name>
</gene>
<evidence type="ECO:0000313" key="15">
    <source>
        <dbReference type="Proteomes" id="UP000187172"/>
    </source>
</evidence>
<dbReference type="STRING" id="297318.BK138_15930"/>
<evidence type="ECO:0000256" key="6">
    <source>
        <dbReference type="ARBA" id="ARBA00022741"/>
    </source>
</evidence>
<dbReference type="Proteomes" id="UP000187172">
    <property type="component" value="Unassembled WGS sequence"/>
</dbReference>
<keyword evidence="9" id="KW-0143">Chaperone</keyword>
<accession>A0A1R1ESB8</accession>
<dbReference type="FunFam" id="3.30.420.40:FF:000144">
    <property type="entry name" value="Molecular chaperone HscC"/>
    <property type="match status" value="1"/>
</dbReference>
<evidence type="ECO:0000313" key="14">
    <source>
        <dbReference type="EMBL" id="OMF54649.1"/>
    </source>
</evidence>
<dbReference type="Gene3D" id="2.60.34.10">
    <property type="entry name" value="Substrate Binding Domain Of DNAk, Chain A, domain 1"/>
    <property type="match status" value="1"/>
</dbReference>
<dbReference type="InterPro" id="IPR018181">
    <property type="entry name" value="Heat_shock_70_CS"/>
</dbReference>
<dbReference type="CDD" id="cd10235">
    <property type="entry name" value="ASKHA_NBD_HSP70_HscC"/>
    <property type="match status" value="1"/>
</dbReference>
<dbReference type="GO" id="GO:0005524">
    <property type="term" value="F:ATP binding"/>
    <property type="evidence" value="ECO:0007669"/>
    <property type="project" value="UniProtKB-KW"/>
</dbReference>
<keyword evidence="15" id="KW-1185">Reference proteome</keyword>
<dbReference type="AlphaFoldDB" id="A0A1R1ESB8"/>
<evidence type="ECO:0000256" key="4">
    <source>
        <dbReference type="ARBA" id="ARBA00017249"/>
    </source>
</evidence>
<evidence type="ECO:0000256" key="9">
    <source>
        <dbReference type="ARBA" id="ARBA00023186"/>
    </source>
</evidence>
<name>A0A1R1ESB8_9BACL</name>
<evidence type="ECO:0000256" key="2">
    <source>
        <dbReference type="ARBA" id="ARBA00007381"/>
    </source>
</evidence>
<protein>
    <recommendedName>
        <fullName evidence="3">Chaperone protein DnaK</fullName>
    </recommendedName>
    <alternativeName>
        <fullName evidence="4">Chaperone protein dnaK</fullName>
    </alternativeName>
    <alternativeName>
        <fullName evidence="12">HSP70</fullName>
    </alternativeName>
    <alternativeName>
        <fullName evidence="11">Heat shock 70 kDa protein</fullName>
    </alternativeName>
    <alternativeName>
        <fullName evidence="10">Heat shock protein 70</fullName>
    </alternativeName>
</protein>
<dbReference type="Pfam" id="PF00012">
    <property type="entry name" value="HSP70"/>
    <property type="match status" value="2"/>
</dbReference>
<comment type="similarity">
    <text evidence="2 13">Belongs to the heat shock protein 70 family.</text>
</comment>
<organism evidence="14 15">
    <name type="scientific">Paenibacillus rhizosphaerae</name>
    <dbReference type="NCBI Taxonomy" id="297318"/>
    <lineage>
        <taxon>Bacteria</taxon>
        <taxon>Bacillati</taxon>
        <taxon>Bacillota</taxon>
        <taxon>Bacilli</taxon>
        <taxon>Bacillales</taxon>
        <taxon>Paenibacillaceae</taxon>
        <taxon>Paenibacillus</taxon>
    </lineage>
</organism>
<dbReference type="PROSITE" id="PS00329">
    <property type="entry name" value="HSP70_2"/>
    <property type="match status" value="1"/>
</dbReference>
<keyword evidence="5" id="KW-0597">Phosphoprotein</keyword>
<dbReference type="InterPro" id="IPR029047">
    <property type="entry name" value="HSP70_peptide-bd_sf"/>
</dbReference>
<dbReference type="SUPFAM" id="SSF53067">
    <property type="entry name" value="Actin-like ATPase domain"/>
    <property type="match status" value="2"/>
</dbReference>
<keyword evidence="7 13" id="KW-0067">ATP-binding</keyword>
<comment type="caution">
    <text evidence="14">The sequence shown here is derived from an EMBL/GenBank/DDBJ whole genome shotgun (WGS) entry which is preliminary data.</text>
</comment>
<evidence type="ECO:0000256" key="5">
    <source>
        <dbReference type="ARBA" id="ARBA00022553"/>
    </source>
</evidence>
<dbReference type="SUPFAM" id="SSF100920">
    <property type="entry name" value="Heat shock protein 70kD (HSP70), peptide-binding domain"/>
    <property type="match status" value="1"/>
</dbReference>
<dbReference type="EMBL" id="MRTP01000003">
    <property type="protein sequence ID" value="OMF54649.1"/>
    <property type="molecule type" value="Genomic_DNA"/>
</dbReference>
<evidence type="ECO:0000256" key="1">
    <source>
        <dbReference type="ARBA" id="ARBA00002290"/>
    </source>
</evidence>
<sequence>MNREHSTGKRGISLAVIGIDLGTTNSLVACWAQDRAVVIPNVLGEHLTPSIVSVDENGEIVVGRIAQERLITHPERTAATFKRFMGTEKKYELGPHSFTPEELSSFVLKALKEDAESYLGEPVTEAVISVPAYFNDAQRKATKHAAEIAGLRVERLISEPTAAAVAYGLHQEQPETQFLVFDLGGGTFDVSILELFEGVMEVKSIAGDNFLGGEDFTELLVTYFLETHQMEWEALDPKTRSAIHKQAESCKLALGREASAEMALAIDGTRYEVRLDRNEFEKLAHPLLLRLRQPIERALRDASLSPSDLDAVILIGGATRMTLIKSVIGRMFGRMPYSDINPDETVAVGAAIQSALKERNEALNEMILTDVCPYTLGTSIVQELGNGGFSSGHFFPIIERNTPIPVSRIERLCTVSDNQRRLTVDIYQGESRRVENNIKLGEIHIKVPPAPAGEQKIDVRYTYDINGILEVEVTSIATGEKKRAVIEKNAGSMTKEEIEARLLELQDIKIHPRDRAENRLLLARGERLYEEALGESREVIAAYIGQFEKALHTQDDREIKKAAEVFKDRLEELERWMSFT</sequence>
<keyword evidence="6 13" id="KW-0547">Nucleotide-binding</keyword>
<evidence type="ECO:0000256" key="10">
    <source>
        <dbReference type="ARBA" id="ARBA00030019"/>
    </source>
</evidence>
<dbReference type="PRINTS" id="PR00301">
    <property type="entry name" value="HEATSHOCK70"/>
</dbReference>
<dbReference type="InterPro" id="IPR013126">
    <property type="entry name" value="Hsp_70_fam"/>
</dbReference>
<dbReference type="Gene3D" id="3.30.420.40">
    <property type="match status" value="2"/>
</dbReference>
<evidence type="ECO:0000256" key="7">
    <source>
        <dbReference type="ARBA" id="ARBA00022840"/>
    </source>
</evidence>
<evidence type="ECO:0000256" key="11">
    <source>
        <dbReference type="ARBA" id="ARBA00030945"/>
    </source>
</evidence>